<dbReference type="CDD" id="cd00186">
    <property type="entry name" value="TOP1Ac"/>
    <property type="match status" value="1"/>
</dbReference>
<feature type="site" description="Interaction with DNA" evidence="10">
    <location>
        <position position="300"/>
    </location>
</feature>
<dbReference type="EC" id="5.6.2.1" evidence="10"/>
<feature type="site" description="Interaction with DNA" evidence="10">
    <location>
        <position position="31"/>
    </location>
</feature>
<keyword evidence="4" id="KW-0863">Zinc-finger</keyword>
<proteinExistence type="inferred from homology"/>
<keyword evidence="6" id="KW-0460">Magnesium</keyword>
<dbReference type="InterPro" id="IPR013498">
    <property type="entry name" value="Topo_IA_Znf"/>
</dbReference>
<dbReference type="Pfam" id="PF01131">
    <property type="entry name" value="Topoisom_bac"/>
    <property type="match status" value="1"/>
</dbReference>
<dbReference type="PANTHER" id="PTHR42785">
    <property type="entry name" value="DNA TOPOISOMERASE, TYPE IA, CORE"/>
    <property type="match status" value="1"/>
</dbReference>
<feature type="site" description="Interaction with DNA" evidence="10">
    <location>
        <position position="146"/>
    </location>
</feature>
<evidence type="ECO:0000256" key="3">
    <source>
        <dbReference type="ARBA" id="ARBA00022723"/>
    </source>
</evidence>
<dbReference type="GO" id="GO:0003677">
    <property type="term" value="F:DNA binding"/>
    <property type="evidence" value="ECO:0007669"/>
    <property type="project" value="UniProtKB-KW"/>
</dbReference>
<keyword evidence="9 10" id="KW-0413">Isomerase</keyword>
<dbReference type="InterPro" id="IPR023406">
    <property type="entry name" value="Topo_IA_AS"/>
</dbReference>
<dbReference type="Gene3D" id="1.10.460.10">
    <property type="entry name" value="Topoisomerase I, domain 2"/>
    <property type="match status" value="1"/>
</dbReference>
<dbReference type="GO" id="GO:0005694">
    <property type="term" value="C:chromosome"/>
    <property type="evidence" value="ECO:0007669"/>
    <property type="project" value="InterPro"/>
</dbReference>
<evidence type="ECO:0000256" key="2">
    <source>
        <dbReference type="ARBA" id="ARBA00009446"/>
    </source>
</evidence>
<dbReference type="Gene3D" id="2.70.20.10">
    <property type="entry name" value="Topoisomerase I, domain 3"/>
    <property type="match status" value="1"/>
</dbReference>
<gene>
    <name evidence="10" type="primary">topA</name>
    <name evidence="13" type="ORF">SAMN05660835_00027</name>
</gene>
<feature type="region of interest" description="Interaction with DNA" evidence="10">
    <location>
        <begin position="161"/>
        <end position="166"/>
    </location>
</feature>
<dbReference type="PROSITE" id="PS52039">
    <property type="entry name" value="TOPO_IA_2"/>
    <property type="match status" value="1"/>
</dbReference>
<evidence type="ECO:0000259" key="11">
    <source>
        <dbReference type="PROSITE" id="PS50880"/>
    </source>
</evidence>
<dbReference type="GO" id="GO:0006265">
    <property type="term" value="P:DNA topological change"/>
    <property type="evidence" value="ECO:0007669"/>
    <property type="project" value="UniProtKB-UniRule"/>
</dbReference>
<dbReference type="PROSITE" id="PS00396">
    <property type="entry name" value="TOPO_IA_1"/>
    <property type="match status" value="1"/>
</dbReference>
<dbReference type="InterPro" id="IPR003602">
    <property type="entry name" value="Topo_IA_DNA-bd_dom"/>
</dbReference>
<dbReference type="PRINTS" id="PR00417">
    <property type="entry name" value="PRTPISMRASEI"/>
</dbReference>
<comment type="subunit">
    <text evidence="10">Monomer.</text>
</comment>
<organism evidence="13 14">
    <name type="scientific">Desulfurella multipotens</name>
    <dbReference type="NCBI Taxonomy" id="79269"/>
    <lineage>
        <taxon>Bacteria</taxon>
        <taxon>Pseudomonadati</taxon>
        <taxon>Campylobacterota</taxon>
        <taxon>Desulfurellia</taxon>
        <taxon>Desulfurellales</taxon>
        <taxon>Desulfurellaceae</taxon>
        <taxon>Desulfurella</taxon>
    </lineage>
</organism>
<keyword evidence="3" id="KW-0479">Metal-binding</keyword>
<dbReference type="InterPro" id="IPR013825">
    <property type="entry name" value="Topo_IA_cen_sub2"/>
</dbReference>
<dbReference type="GO" id="GO:0008270">
    <property type="term" value="F:zinc ion binding"/>
    <property type="evidence" value="ECO:0007669"/>
    <property type="project" value="UniProtKB-KW"/>
</dbReference>
<dbReference type="SMART" id="SM00493">
    <property type="entry name" value="TOPRIM"/>
    <property type="match status" value="1"/>
</dbReference>
<dbReference type="RefSeq" id="WP_092127279.1">
    <property type="nucleotide sequence ID" value="NZ_FMYU01000001.1"/>
</dbReference>
<dbReference type="SUPFAM" id="SSF57783">
    <property type="entry name" value="Zinc beta-ribbon"/>
    <property type="match status" value="3"/>
</dbReference>
<keyword evidence="8 10" id="KW-0238">DNA-binding</keyword>
<evidence type="ECO:0000256" key="8">
    <source>
        <dbReference type="ARBA" id="ARBA00023125"/>
    </source>
</evidence>
<dbReference type="GO" id="GO:0003917">
    <property type="term" value="F:DNA topoisomerase type I (single strand cut, ATP-independent) activity"/>
    <property type="evidence" value="ECO:0007669"/>
    <property type="project" value="UniProtKB-UniRule"/>
</dbReference>
<dbReference type="PANTHER" id="PTHR42785:SF1">
    <property type="entry name" value="DNA TOPOISOMERASE"/>
    <property type="match status" value="1"/>
</dbReference>
<feature type="active site" description="O-(5'-phospho-DNA)-tyrosine intermediate" evidence="10">
    <location>
        <position position="298"/>
    </location>
</feature>
<evidence type="ECO:0000256" key="5">
    <source>
        <dbReference type="ARBA" id="ARBA00022833"/>
    </source>
</evidence>
<comment type="function">
    <text evidence="10">Releases the supercoiling and torsional tension of DNA, which is introduced during the DNA replication and transcription, by transiently cleaving and rejoining one strand of the DNA duplex. Introduces a single-strand break via transesterification at a target site in duplex DNA. The scissile phosphodiester is attacked by the catalytic tyrosine of the enzyme, resulting in the formation of a DNA-(5'-phosphotyrosyl)-enzyme intermediate and the expulsion of a 3'-OH DNA strand. The free DNA strand then undergoes passage around the unbroken strand, thus removing DNA supercoils. Finally, in the religation step, the DNA 3'-OH attacks the covalent intermediate to expel the active-site tyrosine and restore the DNA phosphodiester backbone.</text>
</comment>
<keyword evidence="5" id="KW-0862">Zinc</keyword>
<dbReference type="InterPro" id="IPR000380">
    <property type="entry name" value="Topo_IA"/>
</dbReference>
<keyword evidence="7 10" id="KW-0799">Topoisomerase</keyword>
<dbReference type="NCBIfam" id="TIGR01051">
    <property type="entry name" value="topA_bact"/>
    <property type="match status" value="1"/>
</dbReference>
<accession>A0A1G6HM67</accession>
<dbReference type="HAMAP" id="MF_00952">
    <property type="entry name" value="Topoisom_1_prok"/>
    <property type="match status" value="1"/>
</dbReference>
<sequence length="730" mass="83602">MNLVIVESPAKAKTISRFLGKDYEVIASYGHIRDLPKNNFGVDIEHDFKPKYTILKDKKPIVEKIKTLSEQSDRVYIATDEDREGEAIGYHIVEAGKVPKDKVERIVFHEITKEAILNALKNPRSIDKLMVDSQESRRILDRIVGYKLSPLLAKKIRRGLSAGRVQSVALKLIVEREEEIKNFTKQEYWTLHLIFSDKNKDVESILTTIDNVELDKFSICNAEKASQIKSEILKEQFVVENITKKTLIRKPKPPYITSTLQAEASTILGFSPKKTMQIAQKLYEGVSLQKERMGLITYMRTDSLNVARQAQEEALDIIKKFYGQDYAPKQPNIYKTKSKTAQEAHEAIRPTKPSLLPDMVKEYLTQDEYKLYNLIWKKFMASQAASAKINSVNIIFSSKRFKSKASFNELVFDGYLKIWDLSDNDFQKAPSFKQNDKVILKEVLEKQHFTEPPPRYSEASLIKTLESYGIGRPSTYATIIDTILERQYVVLNDKKFYPTQIGIIVSKALDDYFKDIINVDFTAKLEEDLDNVAKNKVDKNQLLKNFYEKFRIMLDKAYEQMDSIKPKDEPTDMVCELCGAPMVIRQGRFGKFLACSNYPKCKNTKSLNEEIVDIVCNKCGAKMVVKYSKKGGKFLACSNYPDCKNTMPYPTGLKCPACGGDLVEKTSKRGKFYGCSNYPNCKFTIKGNIINKKCPKCGYELFRILKDSLKCANPDCDYKEPIEKEILEKL</sequence>
<evidence type="ECO:0000313" key="13">
    <source>
        <dbReference type="EMBL" id="SDB95218.1"/>
    </source>
</evidence>
<keyword evidence="14" id="KW-1185">Reference proteome</keyword>
<dbReference type="OrthoDB" id="9804262at2"/>
<protein>
    <recommendedName>
        <fullName evidence="10">DNA topoisomerase 1</fullName>
        <ecNumber evidence="10">5.6.2.1</ecNumber>
    </recommendedName>
    <alternativeName>
        <fullName evidence="10">DNA topoisomerase I</fullName>
    </alternativeName>
</protein>
<dbReference type="InterPro" id="IPR013497">
    <property type="entry name" value="Topo_IA_cen"/>
</dbReference>
<feature type="site" description="Interaction with DNA" evidence="10">
    <location>
        <position position="486"/>
    </location>
</feature>
<dbReference type="InterPro" id="IPR023405">
    <property type="entry name" value="Topo_IA_core_domain"/>
</dbReference>
<dbReference type="PROSITE" id="PS50880">
    <property type="entry name" value="TOPRIM"/>
    <property type="match status" value="1"/>
</dbReference>
<dbReference type="SMART" id="SM00436">
    <property type="entry name" value="TOP1Bc"/>
    <property type="match status" value="1"/>
</dbReference>
<evidence type="ECO:0000313" key="14">
    <source>
        <dbReference type="Proteomes" id="UP000199411"/>
    </source>
</evidence>
<dbReference type="Proteomes" id="UP000199411">
    <property type="component" value="Unassembled WGS sequence"/>
</dbReference>
<evidence type="ECO:0000259" key="12">
    <source>
        <dbReference type="PROSITE" id="PS52039"/>
    </source>
</evidence>
<dbReference type="InterPro" id="IPR006171">
    <property type="entry name" value="TOPRIM_dom"/>
</dbReference>
<evidence type="ECO:0000256" key="4">
    <source>
        <dbReference type="ARBA" id="ARBA00022771"/>
    </source>
</evidence>
<dbReference type="Pfam" id="PF01751">
    <property type="entry name" value="Toprim"/>
    <property type="match status" value="1"/>
</dbReference>
<feature type="domain" description="Topo IA-type catalytic" evidence="12">
    <location>
        <begin position="127"/>
        <end position="554"/>
    </location>
</feature>
<dbReference type="Gene3D" id="3.40.50.140">
    <property type="match status" value="1"/>
</dbReference>
<dbReference type="InterPro" id="IPR034149">
    <property type="entry name" value="TOPRIM_TopoI"/>
</dbReference>
<dbReference type="InterPro" id="IPR013826">
    <property type="entry name" value="Topo_IA_cen_sub3"/>
</dbReference>
<dbReference type="EMBL" id="FMYU01000001">
    <property type="protein sequence ID" value="SDB95218.1"/>
    <property type="molecule type" value="Genomic_DNA"/>
</dbReference>
<feature type="domain" description="Toprim" evidence="11">
    <location>
        <begin position="1"/>
        <end position="111"/>
    </location>
</feature>
<dbReference type="InterPro" id="IPR028612">
    <property type="entry name" value="Topoisom_1_IA"/>
</dbReference>
<feature type="site" description="Interaction with DNA" evidence="10">
    <location>
        <position position="141"/>
    </location>
</feature>
<dbReference type="SMART" id="SM00437">
    <property type="entry name" value="TOP1Ac"/>
    <property type="match status" value="1"/>
</dbReference>
<dbReference type="SUPFAM" id="SSF56712">
    <property type="entry name" value="Prokaryotic type I DNA topoisomerase"/>
    <property type="match status" value="1"/>
</dbReference>
<dbReference type="Gene3D" id="3.30.65.10">
    <property type="entry name" value="Bacterial Topoisomerase I, domain 1"/>
    <property type="match status" value="3"/>
</dbReference>
<comment type="catalytic activity">
    <reaction evidence="1 10">
        <text>ATP-independent breakage of single-stranded DNA, followed by passage and rejoining.</text>
        <dbReference type="EC" id="5.6.2.1"/>
    </reaction>
</comment>
<dbReference type="CDD" id="cd03363">
    <property type="entry name" value="TOPRIM_TopoIA_TopoI"/>
    <property type="match status" value="1"/>
</dbReference>
<feature type="site" description="Interaction with DNA" evidence="10">
    <location>
        <position position="138"/>
    </location>
</feature>
<dbReference type="Gene3D" id="1.10.290.10">
    <property type="entry name" value="Topoisomerase I, domain 4"/>
    <property type="match status" value="1"/>
</dbReference>
<feature type="site" description="Interaction with DNA" evidence="10">
    <location>
        <position position="137"/>
    </location>
</feature>
<evidence type="ECO:0000256" key="9">
    <source>
        <dbReference type="ARBA" id="ARBA00023235"/>
    </source>
</evidence>
<evidence type="ECO:0000256" key="7">
    <source>
        <dbReference type="ARBA" id="ARBA00023029"/>
    </source>
</evidence>
<evidence type="ECO:0000256" key="10">
    <source>
        <dbReference type="HAMAP-Rule" id="MF_00952"/>
    </source>
</evidence>
<comment type="similarity">
    <text evidence="2 10">Belongs to the type IA topoisomerase family.</text>
</comment>
<reference evidence="14" key="1">
    <citation type="submission" date="2016-10" db="EMBL/GenBank/DDBJ databases">
        <authorList>
            <person name="Varghese N."/>
            <person name="Submissions S."/>
        </authorList>
    </citation>
    <scope>NUCLEOTIDE SEQUENCE [LARGE SCALE GENOMIC DNA]</scope>
    <source>
        <strain evidence="14">DSM 8415</strain>
    </source>
</reference>
<dbReference type="AlphaFoldDB" id="A0A1G6HM67"/>
<dbReference type="InterPro" id="IPR003601">
    <property type="entry name" value="Topo_IA_2"/>
</dbReference>
<evidence type="ECO:0000256" key="6">
    <source>
        <dbReference type="ARBA" id="ARBA00022842"/>
    </source>
</evidence>
<name>A0A1G6HM67_9BACT</name>
<dbReference type="InterPro" id="IPR013824">
    <property type="entry name" value="Topo_IA_cen_sub1"/>
</dbReference>
<dbReference type="InterPro" id="IPR005733">
    <property type="entry name" value="TopoI_bac-type"/>
</dbReference>
<comment type="caution">
    <text evidence="10">Lacks conserved residue(s) required for the propagation of feature annotation.</text>
</comment>
<evidence type="ECO:0000256" key="1">
    <source>
        <dbReference type="ARBA" id="ARBA00000213"/>
    </source>
</evidence>
<dbReference type="Pfam" id="PF01396">
    <property type="entry name" value="Zn_ribbon_Top1"/>
    <property type="match status" value="4"/>
</dbReference>